<comment type="caution">
    <text evidence="1">The sequence shown here is derived from an EMBL/GenBank/DDBJ whole genome shotgun (WGS) entry which is preliminary data.</text>
</comment>
<dbReference type="Proteomes" id="UP001148662">
    <property type="component" value="Unassembled WGS sequence"/>
</dbReference>
<evidence type="ECO:0000313" key="2">
    <source>
        <dbReference type="Proteomes" id="UP001148662"/>
    </source>
</evidence>
<accession>A0ACC1RZW4</accession>
<dbReference type="EMBL" id="JANHOG010001970">
    <property type="protein sequence ID" value="KAJ3529079.1"/>
    <property type="molecule type" value="Genomic_DNA"/>
</dbReference>
<sequence length="92" mass="10220">MDALNLSILRRRQLPARTDSVDEGLSPEVVPWRELKHSIRARPSRHAAALSCHQSVATHINGFARLRCITLSQDVEAGHSATLSIRDRKGVD</sequence>
<name>A0ACC1RZW4_9APHY</name>
<protein>
    <submittedName>
        <fullName evidence="1">Uncharacterized protein</fullName>
    </submittedName>
</protein>
<gene>
    <name evidence="1" type="ORF">NM688_g7902</name>
</gene>
<organism evidence="1 2">
    <name type="scientific">Phlebia brevispora</name>
    <dbReference type="NCBI Taxonomy" id="194682"/>
    <lineage>
        <taxon>Eukaryota</taxon>
        <taxon>Fungi</taxon>
        <taxon>Dikarya</taxon>
        <taxon>Basidiomycota</taxon>
        <taxon>Agaricomycotina</taxon>
        <taxon>Agaricomycetes</taxon>
        <taxon>Polyporales</taxon>
        <taxon>Meruliaceae</taxon>
        <taxon>Phlebia</taxon>
    </lineage>
</organism>
<reference evidence="1" key="1">
    <citation type="submission" date="2022-07" db="EMBL/GenBank/DDBJ databases">
        <title>Genome Sequence of Phlebia brevispora.</title>
        <authorList>
            <person name="Buettner E."/>
        </authorList>
    </citation>
    <scope>NUCLEOTIDE SEQUENCE</scope>
    <source>
        <strain evidence="1">MPL23</strain>
    </source>
</reference>
<evidence type="ECO:0000313" key="1">
    <source>
        <dbReference type="EMBL" id="KAJ3529079.1"/>
    </source>
</evidence>
<proteinExistence type="predicted"/>
<keyword evidence="2" id="KW-1185">Reference proteome</keyword>